<feature type="transmembrane region" description="Helical" evidence="3">
    <location>
        <begin position="1020"/>
        <end position="1039"/>
    </location>
</feature>
<protein>
    <submittedName>
        <fullName evidence="4">DUF2339 domain-containing protein</fullName>
    </submittedName>
</protein>
<feature type="transmembrane region" description="Helical" evidence="3">
    <location>
        <begin position="1084"/>
        <end position="1103"/>
    </location>
</feature>
<feature type="transmembrane region" description="Helical" evidence="3">
    <location>
        <begin position="416"/>
        <end position="435"/>
    </location>
</feature>
<feature type="transmembrane region" description="Helical" evidence="3">
    <location>
        <begin position="660"/>
        <end position="679"/>
    </location>
</feature>
<name>A0ABV6IDM3_9BURK</name>
<keyword evidence="3" id="KW-0472">Membrane</keyword>
<feature type="transmembrane region" description="Helical" evidence="3">
    <location>
        <begin position="598"/>
        <end position="617"/>
    </location>
</feature>
<comment type="caution">
    <text evidence="4">The sequence shown here is derived from an EMBL/GenBank/DDBJ whole genome shotgun (WGS) entry which is preliminary data.</text>
</comment>
<feature type="transmembrane region" description="Helical" evidence="3">
    <location>
        <begin position="250"/>
        <end position="274"/>
    </location>
</feature>
<evidence type="ECO:0000256" key="3">
    <source>
        <dbReference type="SAM" id="Phobius"/>
    </source>
</evidence>
<feature type="transmembrane region" description="Helical" evidence="3">
    <location>
        <begin position="312"/>
        <end position="332"/>
    </location>
</feature>
<evidence type="ECO:0000313" key="4">
    <source>
        <dbReference type="EMBL" id="MFC0349903.1"/>
    </source>
</evidence>
<feature type="transmembrane region" description="Helical" evidence="3">
    <location>
        <begin position="516"/>
        <end position="537"/>
    </location>
</feature>
<accession>A0ABV6IDM3</accession>
<feature type="region of interest" description="Disordered" evidence="2">
    <location>
        <begin position="218"/>
        <end position="238"/>
    </location>
</feature>
<dbReference type="EMBL" id="JBHLXJ010000009">
    <property type="protein sequence ID" value="MFC0349903.1"/>
    <property type="molecule type" value="Genomic_DNA"/>
</dbReference>
<feature type="transmembrane region" description="Helical" evidence="3">
    <location>
        <begin position="993"/>
        <end position="1014"/>
    </location>
</feature>
<dbReference type="InterPro" id="IPR019286">
    <property type="entry name" value="DUF2339_TM"/>
</dbReference>
<gene>
    <name evidence="4" type="ORF">ACFFJH_08795</name>
</gene>
<dbReference type="PANTHER" id="PTHR38434:SF1">
    <property type="entry name" value="BLL2549 PROTEIN"/>
    <property type="match status" value="1"/>
</dbReference>
<dbReference type="Pfam" id="PF10101">
    <property type="entry name" value="DUF2339"/>
    <property type="match status" value="2"/>
</dbReference>
<feature type="transmembrane region" description="Helical" evidence="3">
    <location>
        <begin position="441"/>
        <end position="461"/>
    </location>
</feature>
<dbReference type="RefSeq" id="WP_390211739.1">
    <property type="nucleotide sequence ID" value="NZ_JBHLXJ010000009.1"/>
</dbReference>
<keyword evidence="3" id="KW-0812">Transmembrane</keyword>
<organism evidence="4 5">
    <name type="scientific">Undibacterium danionis</name>
    <dbReference type="NCBI Taxonomy" id="1812100"/>
    <lineage>
        <taxon>Bacteria</taxon>
        <taxon>Pseudomonadati</taxon>
        <taxon>Pseudomonadota</taxon>
        <taxon>Betaproteobacteria</taxon>
        <taxon>Burkholderiales</taxon>
        <taxon>Oxalobacteraceae</taxon>
        <taxon>Undibacterium</taxon>
    </lineage>
</organism>
<feature type="transmembrane region" description="Helical" evidence="3">
    <location>
        <begin position="1255"/>
        <end position="1276"/>
    </location>
</feature>
<feature type="transmembrane region" description="Helical" evidence="3">
    <location>
        <begin position="1051"/>
        <end position="1072"/>
    </location>
</feature>
<feature type="transmembrane region" description="Helical" evidence="3">
    <location>
        <begin position="1282"/>
        <end position="1302"/>
    </location>
</feature>
<feature type="transmembrane region" description="Helical" evidence="3">
    <location>
        <begin position="749"/>
        <end position="768"/>
    </location>
</feature>
<feature type="transmembrane region" description="Helical" evidence="3">
    <location>
        <begin position="1155"/>
        <end position="1174"/>
    </location>
</feature>
<dbReference type="Proteomes" id="UP001589844">
    <property type="component" value="Unassembled WGS sequence"/>
</dbReference>
<reference evidence="4 5" key="1">
    <citation type="submission" date="2024-09" db="EMBL/GenBank/DDBJ databases">
        <authorList>
            <person name="Sun Q."/>
            <person name="Mori K."/>
        </authorList>
    </citation>
    <scope>NUCLEOTIDE SEQUENCE [LARGE SCALE GENOMIC DNA]</scope>
    <source>
        <strain evidence="4 5">CCM 8677</strain>
    </source>
</reference>
<feature type="transmembrane region" description="Helical" evidence="3">
    <location>
        <begin position="1190"/>
        <end position="1208"/>
    </location>
</feature>
<feature type="transmembrane region" description="Helical" evidence="3">
    <location>
        <begin position="544"/>
        <end position="563"/>
    </location>
</feature>
<keyword evidence="5" id="KW-1185">Reference proteome</keyword>
<feature type="transmembrane region" description="Helical" evidence="3">
    <location>
        <begin position="840"/>
        <end position="859"/>
    </location>
</feature>
<feature type="transmembrane region" description="Helical" evidence="3">
    <location>
        <begin position="344"/>
        <end position="371"/>
    </location>
</feature>
<feature type="transmembrane region" description="Helical" evidence="3">
    <location>
        <begin position="960"/>
        <end position="981"/>
    </location>
</feature>
<keyword evidence="1" id="KW-0175">Coiled coil</keyword>
<feature type="transmembrane region" description="Helical" evidence="3">
    <location>
        <begin position="286"/>
        <end position="306"/>
    </location>
</feature>
<feature type="transmembrane region" description="Helical" evidence="3">
    <location>
        <begin position="789"/>
        <end position="810"/>
    </location>
</feature>
<dbReference type="PANTHER" id="PTHR38434">
    <property type="entry name" value="BLL2549 PROTEIN"/>
    <property type="match status" value="1"/>
</dbReference>
<sequence>MWWIGALIGFALGLGADRSSAVLIYTVCGGAFGLILQMNLNSRLDTLKKSNQTLHEHAAAAINELRKTIANLEQKLKLLEEELRSARTANPTTSRPATVELNSLTHQAPNTAVIPSETASEVATDIETNIATNVVSNIASASITRDTDNQAVTPHDQSDPALNHLMQAALTDTELPAAKALTQDGASTHELILSSAESSAVPATVMPSAILNTIATPQIETAPPQADNKKLAPPPRKSLRESLPQPIADFIYGGNILVKVGVLILFLGLAFLLRYTAERVTVPIELRYLGVAVTGLVLLGLGWGLRHKRRDYALSLQGMAIGVFYLTSLSALKVHALITPEIGFAFLFAISVLSAALAVLQKAPVLAIIAALEGFASPLLTSTGANRPLGLFTYLAILDVGIFLIAWFNAWRVLNVIAFVGTFTLSIGWANKFYADSDYAIVQPFLIFFFVLFAVIGVLFARRTLSEARHSAELAQQAGNPLAGLKVVGRVDSALVFGNPITAFGLQYLLVQNTEFGAAFSALAVAFFYLVMARFIFSKEKQGLALLAEAYVIVAAIFATLAIPLGLEGSWTSAAWAVEGAGMYWLGTRQNRPYARAFSLVVIVGATVKLLQAISINSVPEQALLQGSLLGPILLGLSALGIWHMWLLQSRRAQENLPSLPRWESAGAACLPWLGIAAFTLLPWLVFRPSFAAAACALFALLVSDQGLRRNLPALRPIAAVVQGLAVITFMLTLHVNRNIEQASFLQDGWRGALSALLIACSILFNAGRHMLRRKREAEMQGTPPAWSIFNSIALICAFCLMHIAMLFTLSVAQAAAIWPLTAGLILAGALYMSHTPVATFALIVQAYSAILFLGHRTQYDDAPFMNLGFFACLSLAIAGWWSGDQIRAQAQTMRRILGELSNATAIQPVTPGSVHASQAWLNPWCSQTFMLWLPVLWGLFWWLVAWSGESTSAFTQWQLLPSLPAANIAIGILTSALLLVLARWRDWPQTGLVSPISLGLFIFAADLGITGSVGTYLPSSSWGIIAWPCAFIWHWFALKQQERFYTPYPRLLAGLHMIGLWLALFIISAELRGRFSIWSEPTSAWVLLAWILAPALCLYSLGQSFMAKRWPLSKHRSVYLQNAATPIALYLLIWCWVSNLLSAGNASPLPYLPLLNPLELAQIIILLSLYGWWRQLPENARVKPPQVQAYGVLALSSLALLTGAVLRSVHHFGGVAWDFDALFASRLAQAAVSITWALCGVSLMLFGNRRASRSIWLVGVALLAIVVLKLFVIELADRGGLYRIVSFIGVGIAFLVVGYFAPVPVKSKFQAKAVENEDAHHV</sequence>
<feature type="transmembrane region" description="Helical" evidence="3">
    <location>
        <begin position="629"/>
        <end position="648"/>
    </location>
</feature>
<evidence type="ECO:0000313" key="5">
    <source>
        <dbReference type="Proteomes" id="UP001589844"/>
    </source>
</evidence>
<evidence type="ECO:0000256" key="1">
    <source>
        <dbReference type="SAM" id="Coils"/>
    </source>
</evidence>
<keyword evidence="3" id="KW-1133">Transmembrane helix</keyword>
<feature type="transmembrane region" description="Helical" evidence="3">
    <location>
        <begin position="1124"/>
        <end position="1143"/>
    </location>
</feature>
<proteinExistence type="predicted"/>
<feature type="transmembrane region" description="Helical" evidence="3">
    <location>
        <begin position="715"/>
        <end position="737"/>
    </location>
</feature>
<feature type="transmembrane region" description="Helical" evidence="3">
    <location>
        <begin position="491"/>
        <end position="510"/>
    </location>
</feature>
<feature type="transmembrane region" description="Helical" evidence="3">
    <location>
        <begin position="1228"/>
        <end position="1248"/>
    </location>
</feature>
<feature type="transmembrane region" description="Helical" evidence="3">
    <location>
        <begin position="816"/>
        <end position="833"/>
    </location>
</feature>
<evidence type="ECO:0000256" key="2">
    <source>
        <dbReference type="SAM" id="MobiDB-lite"/>
    </source>
</evidence>
<feature type="transmembrane region" description="Helical" evidence="3">
    <location>
        <begin position="930"/>
        <end position="948"/>
    </location>
</feature>
<feature type="coiled-coil region" evidence="1">
    <location>
        <begin position="55"/>
        <end position="89"/>
    </location>
</feature>
<feature type="transmembrane region" description="Helical" evidence="3">
    <location>
        <begin position="865"/>
        <end position="884"/>
    </location>
</feature>
<feature type="transmembrane region" description="Helical" evidence="3">
    <location>
        <begin position="391"/>
        <end position="409"/>
    </location>
</feature>